<reference evidence="1 2" key="1">
    <citation type="submission" date="2013-04" db="EMBL/GenBank/DDBJ databases">
        <title>Oceanococcus atlanticus 22II-S10r2 Genome Sequencing.</title>
        <authorList>
            <person name="Lai Q."/>
            <person name="Li G."/>
            <person name="Shao Z."/>
        </authorList>
    </citation>
    <scope>NUCLEOTIDE SEQUENCE [LARGE SCALE GENOMIC DNA]</scope>
    <source>
        <strain evidence="1 2">22II-S10r2</strain>
    </source>
</reference>
<dbReference type="Proteomes" id="UP000192342">
    <property type="component" value="Unassembled WGS sequence"/>
</dbReference>
<dbReference type="STRING" id="1317117.ATO7_02985"/>
<dbReference type="EMBL" id="AQQV01000001">
    <property type="protein sequence ID" value="ORE88806.1"/>
    <property type="molecule type" value="Genomic_DNA"/>
</dbReference>
<dbReference type="RefSeq" id="WP_146680120.1">
    <property type="nucleotide sequence ID" value="NZ_AQQV01000001.1"/>
</dbReference>
<organism evidence="1 2">
    <name type="scientific">Oceanococcus atlanticus</name>
    <dbReference type="NCBI Taxonomy" id="1317117"/>
    <lineage>
        <taxon>Bacteria</taxon>
        <taxon>Pseudomonadati</taxon>
        <taxon>Pseudomonadota</taxon>
        <taxon>Gammaproteobacteria</taxon>
        <taxon>Chromatiales</taxon>
        <taxon>Oceanococcaceae</taxon>
        <taxon>Oceanococcus</taxon>
    </lineage>
</organism>
<keyword evidence="2" id="KW-1185">Reference proteome</keyword>
<name>A0A1Y1SGM0_9GAMM</name>
<sequence>MLALVVANLFSSVWAHGPDSFRPARAQHGGQVQTVGGLRLEWVADPQPSRLYVRDKQDRAVRIEGATGRALIWGYEQTRTVQLDQLAESFALNDVWSWSEVRRIIVTLNLPSRDPLQVTFKQAANTQ</sequence>
<gene>
    <name evidence="1" type="ORF">ATO7_02985</name>
</gene>
<protein>
    <submittedName>
        <fullName evidence="1">Uncharacterized protein</fullName>
    </submittedName>
</protein>
<evidence type="ECO:0000313" key="1">
    <source>
        <dbReference type="EMBL" id="ORE88806.1"/>
    </source>
</evidence>
<dbReference type="AlphaFoldDB" id="A0A1Y1SGM0"/>
<proteinExistence type="predicted"/>
<comment type="caution">
    <text evidence="1">The sequence shown here is derived from an EMBL/GenBank/DDBJ whole genome shotgun (WGS) entry which is preliminary data.</text>
</comment>
<evidence type="ECO:0000313" key="2">
    <source>
        <dbReference type="Proteomes" id="UP000192342"/>
    </source>
</evidence>
<accession>A0A1Y1SGM0</accession>